<dbReference type="InterPro" id="IPR013538">
    <property type="entry name" value="ASHA1/2-like_C"/>
</dbReference>
<evidence type="ECO:0000313" key="4">
    <source>
        <dbReference type="Proteomes" id="UP001275440"/>
    </source>
</evidence>
<dbReference type="SUPFAM" id="SSF55961">
    <property type="entry name" value="Bet v1-like"/>
    <property type="match status" value="1"/>
</dbReference>
<reference evidence="3 4" key="1">
    <citation type="submission" date="2019-10" db="EMBL/GenBank/DDBJ databases">
        <title>Draft Genome Assembly of Rhodococcus zopfii DSM44189.</title>
        <authorList>
            <person name="Sutton J.M."/>
            <person name="Akob D.M."/>
            <person name="Bushman T.J."/>
        </authorList>
    </citation>
    <scope>NUCLEOTIDE SEQUENCE [LARGE SCALE GENOMIC DNA]</scope>
    <source>
        <strain evidence="3 4">DSM 44189</strain>
    </source>
</reference>
<evidence type="ECO:0000259" key="2">
    <source>
        <dbReference type="Pfam" id="PF08327"/>
    </source>
</evidence>
<keyword evidence="4" id="KW-1185">Reference proteome</keyword>
<dbReference type="Proteomes" id="UP001275440">
    <property type="component" value="Unassembled WGS sequence"/>
</dbReference>
<dbReference type="InterPro" id="IPR023393">
    <property type="entry name" value="START-like_dom_sf"/>
</dbReference>
<dbReference type="Pfam" id="PF08327">
    <property type="entry name" value="AHSA1"/>
    <property type="match status" value="1"/>
</dbReference>
<evidence type="ECO:0000256" key="1">
    <source>
        <dbReference type="ARBA" id="ARBA00006817"/>
    </source>
</evidence>
<dbReference type="EMBL" id="WBMO01000005">
    <property type="protein sequence ID" value="MDV2478508.1"/>
    <property type="molecule type" value="Genomic_DNA"/>
</dbReference>
<protein>
    <submittedName>
        <fullName evidence="3">ATPase</fullName>
    </submittedName>
</protein>
<organism evidence="3 4">
    <name type="scientific">Rhodococcus zopfii</name>
    <dbReference type="NCBI Taxonomy" id="43772"/>
    <lineage>
        <taxon>Bacteria</taxon>
        <taxon>Bacillati</taxon>
        <taxon>Actinomycetota</taxon>
        <taxon>Actinomycetes</taxon>
        <taxon>Mycobacteriales</taxon>
        <taxon>Nocardiaceae</taxon>
        <taxon>Rhodococcus</taxon>
    </lineage>
</organism>
<sequence>MAIRDYRPSPLQSAVVIDAGDQWTLVFTRDFPQSPDVVWGALTDPTQVVQWAPYRPERHLGTVGPATLIVVDGDDATEFDGTVVAAGIPHVLEHRWDEDWLRWEITPRPGGGCTLTLQHTVTGPDTSAQLAAGWHMCLDVAQEMMEHRSAGPIVGRDALEHGWTELYEAYSKRLGGDGGLTRARRHASGHSPPFRALIRAFFPSECTVRSVEGDERYIRSNRVPESTTGVSNG</sequence>
<comment type="caution">
    <text evidence="3">The sequence shown here is derived from an EMBL/GenBank/DDBJ whole genome shotgun (WGS) entry which is preliminary data.</text>
</comment>
<name>A0ABU3WYS4_9NOCA</name>
<evidence type="ECO:0000313" key="3">
    <source>
        <dbReference type="EMBL" id="MDV2478508.1"/>
    </source>
</evidence>
<dbReference type="Gene3D" id="3.30.530.20">
    <property type="match status" value="1"/>
</dbReference>
<gene>
    <name evidence="3" type="ORF">F8M49_29455</name>
</gene>
<feature type="domain" description="Activator of Hsp90 ATPase homologue 1/2-like C-terminal" evidence="2">
    <location>
        <begin position="34"/>
        <end position="140"/>
    </location>
</feature>
<proteinExistence type="inferred from homology"/>
<accession>A0ABU3WYS4</accession>
<comment type="similarity">
    <text evidence="1">Belongs to the AHA1 family.</text>
</comment>